<name>A0AAV0M1T5_9ROSI</name>
<reference evidence="1" key="1">
    <citation type="submission" date="2022-08" db="EMBL/GenBank/DDBJ databases">
        <authorList>
            <person name="Gutierrez-Valencia J."/>
        </authorList>
    </citation>
    <scope>NUCLEOTIDE SEQUENCE</scope>
</reference>
<comment type="caution">
    <text evidence="1">The sequence shown here is derived from an EMBL/GenBank/DDBJ whole genome shotgun (WGS) entry which is preliminary data.</text>
</comment>
<dbReference type="Proteomes" id="UP001154282">
    <property type="component" value="Unassembled WGS sequence"/>
</dbReference>
<evidence type="ECO:0000313" key="2">
    <source>
        <dbReference type="Proteomes" id="UP001154282"/>
    </source>
</evidence>
<accession>A0AAV0M1T5</accession>
<gene>
    <name evidence="1" type="ORF">LITE_LOCUS26493</name>
</gene>
<dbReference type="EMBL" id="CAMGYJ010000006">
    <property type="protein sequence ID" value="CAI0440360.1"/>
    <property type="molecule type" value="Genomic_DNA"/>
</dbReference>
<dbReference type="AlphaFoldDB" id="A0AAV0M1T5"/>
<keyword evidence="2" id="KW-1185">Reference proteome</keyword>
<feature type="non-terminal residue" evidence="1">
    <location>
        <position position="1"/>
    </location>
</feature>
<evidence type="ECO:0000313" key="1">
    <source>
        <dbReference type="EMBL" id="CAI0440360.1"/>
    </source>
</evidence>
<sequence>GLVGSFLLLSFEGVNSSSSTGKRKERRLAALKFEQHRPSR</sequence>
<protein>
    <submittedName>
        <fullName evidence="1">Uncharacterized protein</fullName>
    </submittedName>
</protein>
<proteinExistence type="predicted"/>
<organism evidence="1 2">
    <name type="scientific">Linum tenue</name>
    <dbReference type="NCBI Taxonomy" id="586396"/>
    <lineage>
        <taxon>Eukaryota</taxon>
        <taxon>Viridiplantae</taxon>
        <taxon>Streptophyta</taxon>
        <taxon>Embryophyta</taxon>
        <taxon>Tracheophyta</taxon>
        <taxon>Spermatophyta</taxon>
        <taxon>Magnoliopsida</taxon>
        <taxon>eudicotyledons</taxon>
        <taxon>Gunneridae</taxon>
        <taxon>Pentapetalae</taxon>
        <taxon>rosids</taxon>
        <taxon>fabids</taxon>
        <taxon>Malpighiales</taxon>
        <taxon>Linaceae</taxon>
        <taxon>Linum</taxon>
    </lineage>
</organism>